<protein>
    <submittedName>
        <fullName evidence="1">Uncharacterized protein</fullName>
    </submittedName>
</protein>
<organism evidence="1">
    <name type="scientific">marine metagenome</name>
    <dbReference type="NCBI Taxonomy" id="408172"/>
    <lineage>
        <taxon>unclassified sequences</taxon>
        <taxon>metagenomes</taxon>
        <taxon>ecological metagenomes</taxon>
    </lineage>
</organism>
<dbReference type="PANTHER" id="PTHR44523:SF1">
    <property type="entry name" value="TETRATRICOPEPTIDE REPEAT PROTEIN 13"/>
    <property type="match status" value="1"/>
</dbReference>
<dbReference type="InterPro" id="IPR012668">
    <property type="entry name" value="CHP02466"/>
</dbReference>
<dbReference type="PANTHER" id="PTHR44523">
    <property type="entry name" value="TETRATRICOPEPTIDE REPEAT PROTEIN 13"/>
    <property type="match status" value="1"/>
</dbReference>
<sequence length="468" mass="52814">MSKQAQTLGLQQAIDLAAQHHKEGRLSQAETAYQRILESDPNQPIALHLLGVVAHQTGKNDVAVDLITRAIAIDPDLAEAHSNLGTALRELGKLEEAVTSYHKALALKPDYADAHNNLGNALKDLGKPEEAVASYHKALNLKPDLAEAHNNLGNALRDLGKPEEAISSYQKALNLKPDYVNAHNNLGLALRELGRLEDALQIFESIDTPECYAHVLECLFALGEYDKFYEKQTASARNNEINTRVAAINAFASHQLNRSDPHPFCPTPLKFVRVCEPLDGVDDADGFLRDLMDDLQSREAIWEPPGKTTRHGFQTMSNLFKKPYGRLVELDRIIKDTIENYRFEFSSENCDFIRLFPKTLTLSGWFIRLIKGGHQTEHIHSGAWLSGIFYLQMPKCTDQEEGSIELGLWGYDYPILNKSYPKNRFYPKNGDLILFPSSLFHRTIPFHSDEERMSIAFDLRPTQTWRNI</sequence>
<dbReference type="Pfam" id="PF13432">
    <property type="entry name" value="TPR_16"/>
    <property type="match status" value="1"/>
</dbReference>
<dbReference type="Gene3D" id="1.25.40.10">
    <property type="entry name" value="Tetratricopeptide repeat domain"/>
    <property type="match status" value="4"/>
</dbReference>
<gene>
    <name evidence="1" type="ORF">METZ01_LOCUS169400</name>
</gene>
<dbReference type="PROSITE" id="PS50005">
    <property type="entry name" value="TPR"/>
    <property type="match status" value="5"/>
</dbReference>
<dbReference type="AlphaFoldDB" id="A0A382BRV1"/>
<evidence type="ECO:0000313" key="1">
    <source>
        <dbReference type="EMBL" id="SVB16546.1"/>
    </source>
</evidence>
<proteinExistence type="predicted"/>
<dbReference type="Gene3D" id="2.60.120.620">
    <property type="entry name" value="q2cbj1_9rhob like domain"/>
    <property type="match status" value="1"/>
</dbReference>
<dbReference type="InterPro" id="IPR011990">
    <property type="entry name" value="TPR-like_helical_dom_sf"/>
</dbReference>
<dbReference type="SUPFAM" id="SSF48452">
    <property type="entry name" value="TPR-like"/>
    <property type="match status" value="1"/>
</dbReference>
<dbReference type="PROSITE" id="PS50293">
    <property type="entry name" value="TPR_REGION"/>
    <property type="match status" value="3"/>
</dbReference>
<dbReference type="Pfam" id="PF13759">
    <property type="entry name" value="2OG-FeII_Oxy_5"/>
    <property type="match status" value="1"/>
</dbReference>
<name>A0A382BRV1_9ZZZZ</name>
<accession>A0A382BRV1</accession>
<dbReference type="InterPro" id="IPR019734">
    <property type="entry name" value="TPR_rpt"/>
</dbReference>
<reference evidence="1" key="1">
    <citation type="submission" date="2018-05" db="EMBL/GenBank/DDBJ databases">
        <authorList>
            <person name="Lanie J.A."/>
            <person name="Ng W.-L."/>
            <person name="Kazmierczak K.M."/>
            <person name="Andrzejewski T.M."/>
            <person name="Davidsen T.M."/>
            <person name="Wayne K.J."/>
            <person name="Tettelin H."/>
            <person name="Glass J.I."/>
            <person name="Rusch D."/>
            <person name="Podicherti R."/>
            <person name="Tsui H.-C.T."/>
            <person name="Winkler M.E."/>
        </authorList>
    </citation>
    <scope>NUCLEOTIDE SEQUENCE</scope>
</reference>
<dbReference type="EMBL" id="UINC01031077">
    <property type="protein sequence ID" value="SVB16546.1"/>
    <property type="molecule type" value="Genomic_DNA"/>
</dbReference>
<dbReference type="SMART" id="SM00028">
    <property type="entry name" value="TPR"/>
    <property type="match status" value="6"/>
</dbReference>
<dbReference type="Pfam" id="PF13414">
    <property type="entry name" value="TPR_11"/>
    <property type="match status" value="2"/>
</dbReference>